<keyword evidence="3" id="KW-1185">Reference proteome</keyword>
<name>A0A2A5T7S3_9GAMM</name>
<evidence type="ECO:0000313" key="3">
    <source>
        <dbReference type="Proteomes" id="UP000219020"/>
    </source>
</evidence>
<gene>
    <name evidence="2" type="ORF">BTN49_0170</name>
</gene>
<dbReference type="EMBL" id="NBYY01000003">
    <property type="protein sequence ID" value="PCS24176.1"/>
    <property type="molecule type" value="Genomic_DNA"/>
</dbReference>
<comment type="caution">
    <text evidence="2">The sequence shown here is derived from an EMBL/GenBank/DDBJ whole genome shotgun (WGS) entry which is preliminary data.</text>
</comment>
<reference evidence="3" key="1">
    <citation type="submission" date="2017-04" db="EMBL/GenBank/DDBJ databases">
        <title>Genome evolution of the luminous symbionts of deep sea anglerfish.</title>
        <authorList>
            <person name="Hendry T.A."/>
        </authorList>
    </citation>
    <scope>NUCLEOTIDE SEQUENCE [LARGE SCALE GENOMIC DNA]</scope>
</reference>
<evidence type="ECO:0000313" key="2">
    <source>
        <dbReference type="EMBL" id="PCS24176.1"/>
    </source>
</evidence>
<accession>A0A2A5T7S3</accession>
<keyword evidence="1" id="KW-0812">Transmembrane</keyword>
<keyword evidence="1" id="KW-0472">Membrane</keyword>
<sequence length="38" mass="4250">MTNIWLGIVLTLGSFIAWDFICTTIARLGIETIRIISP</sequence>
<protein>
    <submittedName>
        <fullName evidence="2">Uncharacterized protein</fullName>
    </submittedName>
</protein>
<organism evidence="2 3">
    <name type="scientific">Candidatus Enterovibrio escicola</name>
    <dbReference type="NCBI Taxonomy" id="1927127"/>
    <lineage>
        <taxon>Bacteria</taxon>
        <taxon>Pseudomonadati</taxon>
        <taxon>Pseudomonadota</taxon>
        <taxon>Gammaproteobacteria</taxon>
        <taxon>Vibrionales</taxon>
        <taxon>Vibrionaceae</taxon>
        <taxon>Enterovibrio</taxon>
    </lineage>
</organism>
<dbReference type="AlphaFoldDB" id="A0A2A5T7S3"/>
<feature type="transmembrane region" description="Helical" evidence="1">
    <location>
        <begin position="6"/>
        <end position="30"/>
    </location>
</feature>
<keyword evidence="1" id="KW-1133">Transmembrane helix</keyword>
<evidence type="ECO:0000256" key="1">
    <source>
        <dbReference type="SAM" id="Phobius"/>
    </source>
</evidence>
<proteinExistence type="predicted"/>
<dbReference type="Proteomes" id="UP000219020">
    <property type="component" value="Unassembled WGS sequence"/>
</dbReference>